<dbReference type="GO" id="GO:0016020">
    <property type="term" value="C:membrane"/>
    <property type="evidence" value="ECO:0007669"/>
    <property type="project" value="UniProtKB-SubCell"/>
</dbReference>
<organism evidence="8 9">
    <name type="scientific">Cyclotella atomus</name>
    <dbReference type="NCBI Taxonomy" id="382360"/>
    <lineage>
        <taxon>Eukaryota</taxon>
        <taxon>Sar</taxon>
        <taxon>Stramenopiles</taxon>
        <taxon>Ochrophyta</taxon>
        <taxon>Bacillariophyta</taxon>
        <taxon>Coscinodiscophyceae</taxon>
        <taxon>Thalassiosirophycidae</taxon>
        <taxon>Stephanodiscales</taxon>
        <taxon>Stephanodiscaceae</taxon>
        <taxon>Cyclotella</taxon>
    </lineage>
</organism>
<evidence type="ECO:0000256" key="3">
    <source>
        <dbReference type="ARBA" id="ARBA00022692"/>
    </source>
</evidence>
<proteinExistence type="inferred from homology"/>
<evidence type="ECO:0000256" key="2">
    <source>
        <dbReference type="ARBA" id="ARBA00005241"/>
    </source>
</evidence>
<dbReference type="InterPro" id="IPR036259">
    <property type="entry name" value="MFS_trans_sf"/>
</dbReference>
<dbReference type="Proteomes" id="UP001530400">
    <property type="component" value="Unassembled WGS sequence"/>
</dbReference>
<feature type="domain" description="Major facilitator superfamily associated" evidence="7">
    <location>
        <begin position="40"/>
        <end position="418"/>
    </location>
</feature>
<evidence type="ECO:0000313" key="8">
    <source>
        <dbReference type="EMBL" id="KAL3802747.1"/>
    </source>
</evidence>
<feature type="transmembrane region" description="Helical" evidence="6">
    <location>
        <begin position="421"/>
        <end position="443"/>
    </location>
</feature>
<feature type="transmembrane region" description="Helical" evidence="6">
    <location>
        <begin position="323"/>
        <end position="342"/>
    </location>
</feature>
<keyword evidence="4 6" id="KW-1133">Transmembrane helix</keyword>
<sequence length="449" mass="49620">MTAAAVTTIERKPKADPKRSVTKVKLTTERIESGDGFNYNKIRATYFCFRISTGCIVPFMALYMQHKGLSPSQIGSLQAIRPIVTLLCGPLWGSLSDRPGWKKSVLLLLYISSVAFRLCLSFVGSNVLGFAIALCSSSMFYSAVPSILDSIVVSSMPEHERTNFGRVRLWGELGNGVSSSIMMTVINSESYGFESLFIVHAITSAFGFMCLLSFVPEGSPIQRVQEENKNKAIEQNTSVKWKDGFRLIISDIQILGLFSLVILMGYTLGFVENFCYMNMRQIYERNGQPIGKDMTICRMCVTIGGIISWFFAGSWGKRFGTEIVMFASVCCLPFCLFLYGGVTSELNNWTKAGFFLAESIRSGVYASLWSTATVRLNKLSPLNMKSTMQSLMESTYRGFGHTSGAFFGGILCKKYGDMSEAFIVAGKGLLSFLIAAGTMFYTLPQKELA</sequence>
<dbReference type="PANTHER" id="PTHR16172">
    <property type="entry name" value="MAJOR FACILITATOR SUPERFAMILY DOMAIN-CONTAINING PROTEIN 6-LIKE"/>
    <property type="match status" value="1"/>
</dbReference>
<feature type="transmembrane region" description="Helical" evidence="6">
    <location>
        <begin position="296"/>
        <end position="317"/>
    </location>
</feature>
<accession>A0ABD3QRL0</accession>
<dbReference type="SUPFAM" id="SSF103473">
    <property type="entry name" value="MFS general substrate transporter"/>
    <property type="match status" value="1"/>
</dbReference>
<name>A0ABD3QRL0_9STRA</name>
<dbReference type="AlphaFoldDB" id="A0ABD3QRL0"/>
<dbReference type="Gene3D" id="1.20.1250.20">
    <property type="entry name" value="MFS general substrate transporter like domains"/>
    <property type="match status" value="2"/>
</dbReference>
<keyword evidence="9" id="KW-1185">Reference proteome</keyword>
<dbReference type="Pfam" id="PF12832">
    <property type="entry name" value="MFS_1_like"/>
    <property type="match status" value="1"/>
</dbReference>
<feature type="transmembrane region" description="Helical" evidence="6">
    <location>
        <begin position="191"/>
        <end position="215"/>
    </location>
</feature>
<feature type="transmembrane region" description="Helical" evidence="6">
    <location>
        <begin position="47"/>
        <end position="64"/>
    </location>
</feature>
<comment type="caution">
    <text evidence="8">The sequence shown here is derived from an EMBL/GenBank/DDBJ whole genome shotgun (WGS) entry which is preliminary data.</text>
</comment>
<evidence type="ECO:0000256" key="1">
    <source>
        <dbReference type="ARBA" id="ARBA00004141"/>
    </source>
</evidence>
<evidence type="ECO:0000256" key="6">
    <source>
        <dbReference type="SAM" id="Phobius"/>
    </source>
</evidence>
<dbReference type="PANTHER" id="PTHR16172:SF41">
    <property type="entry name" value="MAJOR FACILITATOR SUPERFAMILY DOMAIN-CONTAINING PROTEIN 6-LIKE"/>
    <property type="match status" value="1"/>
</dbReference>
<comment type="similarity">
    <text evidence="2">Belongs to the major facilitator superfamily. MFSD6 family.</text>
</comment>
<feature type="transmembrane region" description="Helical" evidence="6">
    <location>
        <begin position="105"/>
        <end position="124"/>
    </location>
</feature>
<protein>
    <recommendedName>
        <fullName evidence="7">Major facilitator superfamily associated domain-containing protein</fullName>
    </recommendedName>
</protein>
<gene>
    <name evidence="8" type="ORF">ACHAWO_010095</name>
</gene>
<dbReference type="EMBL" id="JALLPJ020000086">
    <property type="protein sequence ID" value="KAL3802747.1"/>
    <property type="molecule type" value="Genomic_DNA"/>
</dbReference>
<evidence type="ECO:0000313" key="9">
    <source>
        <dbReference type="Proteomes" id="UP001530400"/>
    </source>
</evidence>
<evidence type="ECO:0000259" key="7">
    <source>
        <dbReference type="Pfam" id="PF12832"/>
    </source>
</evidence>
<keyword evidence="5 6" id="KW-0472">Membrane</keyword>
<dbReference type="InterPro" id="IPR051717">
    <property type="entry name" value="MFS_MFSD6"/>
</dbReference>
<keyword evidence="3 6" id="KW-0812">Transmembrane</keyword>
<comment type="subcellular location">
    <subcellularLocation>
        <location evidence="1">Membrane</location>
        <topology evidence="1">Multi-pass membrane protein</topology>
    </subcellularLocation>
</comment>
<reference evidence="8 9" key="1">
    <citation type="submission" date="2024-10" db="EMBL/GenBank/DDBJ databases">
        <title>Updated reference genomes for cyclostephanoid diatoms.</title>
        <authorList>
            <person name="Roberts W.R."/>
            <person name="Alverson A.J."/>
        </authorList>
    </citation>
    <scope>NUCLEOTIDE SEQUENCE [LARGE SCALE GENOMIC DNA]</scope>
    <source>
        <strain evidence="8 9">AJA010-31</strain>
    </source>
</reference>
<dbReference type="InterPro" id="IPR024989">
    <property type="entry name" value="MFS_assoc_dom"/>
</dbReference>
<feature type="transmembrane region" description="Helical" evidence="6">
    <location>
        <begin position="252"/>
        <end position="275"/>
    </location>
</feature>
<evidence type="ECO:0000256" key="5">
    <source>
        <dbReference type="ARBA" id="ARBA00023136"/>
    </source>
</evidence>
<evidence type="ECO:0000256" key="4">
    <source>
        <dbReference type="ARBA" id="ARBA00022989"/>
    </source>
</evidence>